<organism evidence="1 2">
    <name type="scientific">Roseibium salinum</name>
    <dbReference type="NCBI Taxonomy" id="1604349"/>
    <lineage>
        <taxon>Bacteria</taxon>
        <taxon>Pseudomonadati</taxon>
        <taxon>Pseudomonadota</taxon>
        <taxon>Alphaproteobacteria</taxon>
        <taxon>Hyphomicrobiales</taxon>
        <taxon>Stappiaceae</taxon>
        <taxon>Roseibium</taxon>
    </lineage>
</organism>
<name>A0ABT3QWK2_9HYPH</name>
<reference evidence="1 2" key="1">
    <citation type="journal article" date="2016" name="Int. J. Syst. Evol. Microbiol.">
        <title>Labrenzia salina sp. nov., isolated from the rhizosphere of the halophyte Arthrocnemum macrostachyum.</title>
        <authorList>
            <person name="Camacho M."/>
            <person name="Redondo-Gomez S."/>
            <person name="Rodriguez-Llorente I."/>
            <person name="Rohde M."/>
            <person name="Sproer C."/>
            <person name="Schumann P."/>
            <person name="Klenk H.P."/>
            <person name="Montero-Calasanz M.D.C."/>
        </authorList>
    </citation>
    <scope>NUCLEOTIDE SEQUENCE [LARGE SCALE GENOMIC DNA]</scope>
    <source>
        <strain evidence="1 2">DSM 29163</strain>
    </source>
</reference>
<evidence type="ECO:0000313" key="1">
    <source>
        <dbReference type="EMBL" id="MCX2721302.1"/>
    </source>
</evidence>
<dbReference type="Gene3D" id="3.40.50.12370">
    <property type="match status" value="1"/>
</dbReference>
<evidence type="ECO:0000313" key="2">
    <source>
        <dbReference type="Proteomes" id="UP001300261"/>
    </source>
</evidence>
<proteinExistence type="predicted"/>
<dbReference type="EMBL" id="JAPEVI010000002">
    <property type="protein sequence ID" value="MCX2721302.1"/>
    <property type="molecule type" value="Genomic_DNA"/>
</dbReference>
<dbReference type="SUPFAM" id="SSF52402">
    <property type="entry name" value="Adenine nucleotide alpha hydrolases-like"/>
    <property type="match status" value="1"/>
</dbReference>
<dbReference type="CDD" id="cd00293">
    <property type="entry name" value="USP-like"/>
    <property type="match status" value="1"/>
</dbReference>
<dbReference type="RefSeq" id="WP_265961005.1">
    <property type="nucleotide sequence ID" value="NZ_JAPEVI010000002.1"/>
</dbReference>
<dbReference type="Proteomes" id="UP001300261">
    <property type="component" value="Unassembled WGS sequence"/>
</dbReference>
<accession>A0ABT3QWK2</accession>
<protein>
    <submittedName>
        <fullName evidence="1">Universal stress protein</fullName>
    </submittedName>
</protein>
<sequence length="296" mass="31524">MSIKRIFLPIPGNTNPVEEIQLALSAATFLEAHIEALFISEPPQAPTVPQRGVPFSEFSGVNQFQDVAVEHGPAEAGERAARDMRERFSRACGLNHIPLISGGTAIDTFPSARWMETDGDYSSITINRAAAFDLVVAGSEVVAQSLREVAEIALLRTGRPVLLAPMATGRALNETALIAWKNSPQCWHAVSAAIPFLQRAHGVEIVSVGHEDQNIGFAHKDLIDYLSCHGVTATSSMIGGSDRSVGETLLAEAGTRNAGLLVMGAYSHSRIRDFLIGGVTKHVLANAAATAVLMAH</sequence>
<gene>
    <name evidence="1" type="ORF">ON753_02630</name>
</gene>
<keyword evidence="2" id="KW-1185">Reference proteome</keyword>
<comment type="caution">
    <text evidence="1">The sequence shown here is derived from an EMBL/GenBank/DDBJ whole genome shotgun (WGS) entry which is preliminary data.</text>
</comment>